<name>A0ABV6AGS9_9HYPH</name>
<proteinExistence type="predicted"/>
<dbReference type="CDD" id="cd20293">
    <property type="entry name" value="cupin_HutD_N"/>
    <property type="match status" value="1"/>
</dbReference>
<comment type="caution">
    <text evidence="1">The sequence shown here is derived from an EMBL/GenBank/DDBJ whole genome shotgun (WGS) entry which is preliminary data.</text>
</comment>
<keyword evidence="2" id="KW-1185">Reference proteome</keyword>
<dbReference type="Proteomes" id="UP001589692">
    <property type="component" value="Unassembled WGS sequence"/>
</dbReference>
<reference evidence="1 2" key="1">
    <citation type="submission" date="2024-09" db="EMBL/GenBank/DDBJ databases">
        <authorList>
            <person name="Sun Q."/>
            <person name="Mori K."/>
        </authorList>
    </citation>
    <scope>NUCLEOTIDE SEQUENCE [LARGE SCALE GENOMIC DNA]</scope>
    <source>
        <strain evidence="1 2">TBRC 4938</strain>
    </source>
</reference>
<dbReference type="RefSeq" id="WP_377259528.1">
    <property type="nucleotide sequence ID" value="NZ_JBHMAA010000011.1"/>
</dbReference>
<dbReference type="Pfam" id="PF05962">
    <property type="entry name" value="HutD"/>
    <property type="match status" value="1"/>
</dbReference>
<evidence type="ECO:0000313" key="1">
    <source>
        <dbReference type="EMBL" id="MFB9949072.1"/>
    </source>
</evidence>
<dbReference type="PANTHER" id="PTHR37943">
    <property type="entry name" value="PROTEIN VES"/>
    <property type="match status" value="1"/>
</dbReference>
<evidence type="ECO:0000313" key="2">
    <source>
        <dbReference type="Proteomes" id="UP001589692"/>
    </source>
</evidence>
<gene>
    <name evidence="1" type="ORF">ACFFP0_09455</name>
</gene>
<accession>A0ABV6AGS9</accession>
<dbReference type="PANTHER" id="PTHR37943:SF1">
    <property type="entry name" value="PROTEIN VES"/>
    <property type="match status" value="1"/>
</dbReference>
<dbReference type="InterPro" id="IPR010282">
    <property type="entry name" value="Uncharacterised_HutD/Ves"/>
</dbReference>
<dbReference type="EMBL" id="JBHMAA010000011">
    <property type="protein sequence ID" value="MFB9949072.1"/>
    <property type="molecule type" value="Genomic_DNA"/>
</dbReference>
<organism evidence="1 2">
    <name type="scientific">Rhizobium puerariae</name>
    <dbReference type="NCBI Taxonomy" id="1585791"/>
    <lineage>
        <taxon>Bacteria</taxon>
        <taxon>Pseudomonadati</taxon>
        <taxon>Pseudomonadota</taxon>
        <taxon>Alphaproteobacteria</taxon>
        <taxon>Hyphomicrobiales</taxon>
        <taxon>Rhizobiaceae</taxon>
        <taxon>Rhizobium/Agrobacterium group</taxon>
        <taxon>Rhizobium</taxon>
    </lineage>
</organism>
<dbReference type="SUPFAM" id="SSF51182">
    <property type="entry name" value="RmlC-like cupins"/>
    <property type="match status" value="1"/>
</dbReference>
<sequence>MKVLRSADYRRMPWKNGGGETVEIAVFPPSASVDDLDWRISMATVATDGPFSIFEGVDRTLCVLSGEGIGLSMQGRLPVSLTRQSDPHAFPADLPTSAHLIGGPITDLNVMTRRGRFVHRVRLERGMHRVLVSPEAATTVVVTAGRCRIARDGLVLEPLDAVILEAGDDTLSLQPENAVGIIIAAINRVVPGT</sequence>
<protein>
    <submittedName>
        <fullName evidence="1">HutD family protein</fullName>
    </submittedName>
</protein>
<dbReference type="InterPro" id="IPR014710">
    <property type="entry name" value="RmlC-like_jellyroll"/>
</dbReference>
<dbReference type="Gene3D" id="2.60.120.10">
    <property type="entry name" value="Jelly Rolls"/>
    <property type="match status" value="1"/>
</dbReference>
<dbReference type="InterPro" id="IPR011051">
    <property type="entry name" value="RmlC_Cupin_sf"/>
</dbReference>